<evidence type="ECO:0000313" key="11">
    <source>
        <dbReference type="Proteomes" id="UP000824988"/>
    </source>
</evidence>
<dbReference type="PROSITE" id="PS50929">
    <property type="entry name" value="ABC_TM1F"/>
    <property type="match status" value="1"/>
</dbReference>
<dbReference type="CDD" id="cd07346">
    <property type="entry name" value="ABC_6TM_exporters"/>
    <property type="match status" value="1"/>
</dbReference>
<dbReference type="GO" id="GO:0034040">
    <property type="term" value="F:ATPase-coupled lipid transmembrane transporter activity"/>
    <property type="evidence" value="ECO:0007669"/>
    <property type="project" value="TreeGrafter"/>
</dbReference>
<dbReference type="Proteomes" id="UP000824988">
    <property type="component" value="Chromosome"/>
</dbReference>
<evidence type="ECO:0000256" key="1">
    <source>
        <dbReference type="ARBA" id="ARBA00004141"/>
    </source>
</evidence>
<evidence type="ECO:0000256" key="7">
    <source>
        <dbReference type="SAM" id="Phobius"/>
    </source>
</evidence>
<dbReference type="Pfam" id="PF00005">
    <property type="entry name" value="ABC_tran"/>
    <property type="match status" value="1"/>
</dbReference>
<evidence type="ECO:0000256" key="2">
    <source>
        <dbReference type="ARBA" id="ARBA00022692"/>
    </source>
</evidence>
<dbReference type="GO" id="GO:0016020">
    <property type="term" value="C:membrane"/>
    <property type="evidence" value="ECO:0007669"/>
    <property type="project" value="UniProtKB-SubCell"/>
</dbReference>
<dbReference type="PANTHER" id="PTHR24221:SF233">
    <property type="entry name" value="ATP-BINDING_PERMEASE FUSION ABC TRANSPORTER-RELATED"/>
    <property type="match status" value="1"/>
</dbReference>
<evidence type="ECO:0000256" key="5">
    <source>
        <dbReference type="ARBA" id="ARBA00022989"/>
    </source>
</evidence>
<evidence type="ECO:0000313" key="10">
    <source>
        <dbReference type="EMBL" id="BBL71460.1"/>
    </source>
</evidence>
<keyword evidence="11" id="KW-1185">Reference proteome</keyword>
<dbReference type="PANTHER" id="PTHR24221">
    <property type="entry name" value="ATP-BINDING CASSETTE SUB-FAMILY B"/>
    <property type="match status" value="1"/>
</dbReference>
<keyword evidence="6 7" id="KW-0472">Membrane</keyword>
<proteinExistence type="predicted"/>
<dbReference type="PROSITE" id="PS50893">
    <property type="entry name" value="ABC_TRANSPORTER_2"/>
    <property type="match status" value="1"/>
</dbReference>
<keyword evidence="2 7" id="KW-0812">Transmembrane</keyword>
<feature type="transmembrane region" description="Helical" evidence="7">
    <location>
        <begin position="158"/>
        <end position="178"/>
    </location>
</feature>
<feature type="transmembrane region" description="Helical" evidence="7">
    <location>
        <begin position="184"/>
        <end position="201"/>
    </location>
</feature>
<dbReference type="FunFam" id="3.40.50.300:FF:001492">
    <property type="entry name" value="ABC transporter ATP-binding protein/permease"/>
    <property type="match status" value="1"/>
</dbReference>
<evidence type="ECO:0000259" key="9">
    <source>
        <dbReference type="PROSITE" id="PS50929"/>
    </source>
</evidence>
<keyword evidence="4 10" id="KW-0067">ATP-binding</keyword>
<dbReference type="InterPro" id="IPR003593">
    <property type="entry name" value="AAA+_ATPase"/>
</dbReference>
<feature type="transmembrane region" description="Helical" evidence="7">
    <location>
        <begin position="76"/>
        <end position="99"/>
    </location>
</feature>
<keyword evidence="5 7" id="KW-1133">Transmembrane helix</keyword>
<gene>
    <name evidence="10" type="ORF">MoryE10_20660</name>
</gene>
<evidence type="ECO:0000256" key="6">
    <source>
        <dbReference type="ARBA" id="ARBA00023136"/>
    </source>
</evidence>
<name>A0A8D5AMV3_9GAMM</name>
<feature type="transmembrane region" description="Helical" evidence="7">
    <location>
        <begin position="269"/>
        <end position="291"/>
    </location>
</feature>
<sequence length="601" mass="66262">MTDTPPRFDWPYFRRIAAEHKGQMVAGHIIAVLAALASVPVPLLMPLLVDEVLLHKPGITVATVNKLAPVEWHGPLLYIGALLLLTLLLRAVSTLLNVWQVRQFALISKDAIYRMRVTLLQHLQRVSMAEYESLGGGAVAARLVTDLDNIDKFLGDTLGRLLVSVLTIAGTAVVLLWMHWQLGLFILLLNPLVIYFTQAMGKRVKQLKKSENSAIEAFQLALTETLDAVQQVRACNREAFYLGRLADKAGEVREHSAAFAWKSDAANRLSYVVFLFGFDVFRACAMLMVFYSDLSMGEMLAVFGYLWFMMSPVQEVLNIQYAFFAARAALGRVNQLAALQQEPHYPHLANPFQGKRTVGIRVENLHFAYPNGHSVLNGVSLDIRPGEKIALVGASGGGKSTLVQVLIGMYPPSSGMVYYDGSPLDRIGLEVVREHVVTVLQHPMLFNATVRENLTLGRNHGDDALWRALAIAQLREAVEETELGLDTVVGHSGMRLSGGQRQRLAIARMVLAEPAVVILDEATSALDTDTEQRLHTALAQFLEGRTTVIVAHRLSAVRQADRVYVFEDGHICEQGDHHSLIAARGLYAKLYGNHATAESPA</sequence>
<dbReference type="GO" id="GO:0016887">
    <property type="term" value="F:ATP hydrolysis activity"/>
    <property type="evidence" value="ECO:0007669"/>
    <property type="project" value="InterPro"/>
</dbReference>
<dbReference type="InterPro" id="IPR003439">
    <property type="entry name" value="ABC_transporter-like_ATP-bd"/>
</dbReference>
<protein>
    <submittedName>
        <fullName evidence="10">ABC transporter ATP-binding protein/permease</fullName>
    </submittedName>
</protein>
<evidence type="ECO:0000259" key="8">
    <source>
        <dbReference type="PROSITE" id="PS50893"/>
    </source>
</evidence>
<dbReference type="EMBL" id="AP019782">
    <property type="protein sequence ID" value="BBL71460.1"/>
    <property type="molecule type" value="Genomic_DNA"/>
</dbReference>
<dbReference type="KEGG" id="moz:MoryE10_20660"/>
<organism evidence="10 11">
    <name type="scientific">Methylogaea oryzae</name>
    <dbReference type="NCBI Taxonomy" id="1295382"/>
    <lineage>
        <taxon>Bacteria</taxon>
        <taxon>Pseudomonadati</taxon>
        <taxon>Pseudomonadota</taxon>
        <taxon>Gammaproteobacteria</taxon>
        <taxon>Methylococcales</taxon>
        <taxon>Methylococcaceae</taxon>
        <taxon>Methylogaea</taxon>
    </lineage>
</organism>
<dbReference type="GO" id="GO:0005524">
    <property type="term" value="F:ATP binding"/>
    <property type="evidence" value="ECO:0007669"/>
    <property type="project" value="UniProtKB-KW"/>
</dbReference>
<dbReference type="GO" id="GO:0140359">
    <property type="term" value="F:ABC-type transporter activity"/>
    <property type="evidence" value="ECO:0007669"/>
    <property type="project" value="InterPro"/>
</dbReference>
<reference evidence="10" key="1">
    <citation type="submission" date="2019-06" db="EMBL/GenBank/DDBJ databases">
        <title>Complete genome sequence of Methylogaea oryzae strain JCM16910.</title>
        <authorList>
            <person name="Asakawa S."/>
        </authorList>
    </citation>
    <scope>NUCLEOTIDE SEQUENCE</scope>
    <source>
        <strain evidence="10">E10</strain>
    </source>
</reference>
<dbReference type="RefSeq" id="WP_221046996.1">
    <property type="nucleotide sequence ID" value="NZ_AP019782.1"/>
</dbReference>
<dbReference type="PROSITE" id="PS00211">
    <property type="entry name" value="ABC_TRANSPORTER_1"/>
    <property type="match status" value="1"/>
</dbReference>
<accession>A0A8D5AMV3</accession>
<feature type="domain" description="ABC transmembrane type-1" evidence="9">
    <location>
        <begin position="29"/>
        <end position="325"/>
    </location>
</feature>
<dbReference type="AlphaFoldDB" id="A0A8D5AMV3"/>
<evidence type="ECO:0000256" key="4">
    <source>
        <dbReference type="ARBA" id="ARBA00022840"/>
    </source>
</evidence>
<dbReference type="InterPro" id="IPR011527">
    <property type="entry name" value="ABC1_TM_dom"/>
</dbReference>
<comment type="subcellular location">
    <subcellularLocation>
        <location evidence="1">Membrane</location>
        <topology evidence="1">Multi-pass membrane protein</topology>
    </subcellularLocation>
</comment>
<dbReference type="InterPro" id="IPR017871">
    <property type="entry name" value="ABC_transporter-like_CS"/>
</dbReference>
<dbReference type="InterPro" id="IPR039421">
    <property type="entry name" value="Type_1_exporter"/>
</dbReference>
<keyword evidence="3" id="KW-0547">Nucleotide-binding</keyword>
<feature type="domain" description="ABC transporter" evidence="8">
    <location>
        <begin position="360"/>
        <end position="593"/>
    </location>
</feature>
<evidence type="ECO:0000256" key="3">
    <source>
        <dbReference type="ARBA" id="ARBA00022741"/>
    </source>
</evidence>
<dbReference type="SMART" id="SM00382">
    <property type="entry name" value="AAA"/>
    <property type="match status" value="1"/>
</dbReference>
<dbReference type="Pfam" id="PF00664">
    <property type="entry name" value="ABC_membrane"/>
    <property type="match status" value="1"/>
</dbReference>
<feature type="transmembrane region" description="Helical" evidence="7">
    <location>
        <begin position="24"/>
        <end position="45"/>
    </location>
</feature>